<reference evidence="2 3" key="1">
    <citation type="submission" date="2023-10" db="EMBL/GenBank/DDBJ databases">
        <title>Screening of Alkalihalobacillus lindianensis BZ-TG-R113 and Its Alleviation of Salt Stress on Rapeseed Growth.</title>
        <authorList>
            <person name="Zhao B."/>
            <person name="Guo T."/>
        </authorList>
    </citation>
    <scope>NUCLEOTIDE SEQUENCE [LARGE SCALE GENOMIC DNA]</scope>
    <source>
        <strain evidence="2 3">BZ-TG-R113</strain>
    </source>
</reference>
<proteinExistence type="predicted"/>
<dbReference type="EMBL" id="JAWJBA010000101">
    <property type="protein sequence ID" value="MDV2686927.1"/>
    <property type="molecule type" value="Genomic_DNA"/>
</dbReference>
<dbReference type="RefSeq" id="WP_317124009.1">
    <property type="nucleotide sequence ID" value="NZ_JAWJBA010000101.1"/>
</dbReference>
<organism evidence="2 3">
    <name type="scientific">Alkalihalophilus lindianensis</name>
    <dbReference type="NCBI Taxonomy" id="1630542"/>
    <lineage>
        <taxon>Bacteria</taxon>
        <taxon>Bacillati</taxon>
        <taxon>Bacillota</taxon>
        <taxon>Bacilli</taxon>
        <taxon>Bacillales</taxon>
        <taxon>Bacillaceae</taxon>
        <taxon>Alkalihalophilus</taxon>
    </lineage>
</organism>
<evidence type="ECO:0000313" key="2">
    <source>
        <dbReference type="EMBL" id="MDV2686927.1"/>
    </source>
</evidence>
<evidence type="ECO:0000256" key="1">
    <source>
        <dbReference type="SAM" id="MobiDB-lite"/>
    </source>
</evidence>
<evidence type="ECO:0000313" key="3">
    <source>
        <dbReference type="Proteomes" id="UP001287282"/>
    </source>
</evidence>
<accession>A0ABU3XH16</accession>
<dbReference type="Proteomes" id="UP001287282">
    <property type="component" value="Unassembled WGS sequence"/>
</dbReference>
<sequence>YFSKILLIFLLIRLRKAKAPSSAVDGLLEKTNAFSSCDTPAFHQQSKRRSEKNVESSGKLKMKCRLNHSKWRE</sequence>
<name>A0ABU3XH16_9BACI</name>
<protein>
    <submittedName>
        <fullName evidence="2">Uncharacterized protein</fullName>
    </submittedName>
</protein>
<keyword evidence="3" id="KW-1185">Reference proteome</keyword>
<gene>
    <name evidence="2" type="ORF">RYX56_21490</name>
</gene>
<feature type="region of interest" description="Disordered" evidence="1">
    <location>
        <begin position="38"/>
        <end position="60"/>
    </location>
</feature>
<feature type="non-terminal residue" evidence="2">
    <location>
        <position position="1"/>
    </location>
</feature>
<comment type="caution">
    <text evidence="2">The sequence shown here is derived from an EMBL/GenBank/DDBJ whole genome shotgun (WGS) entry which is preliminary data.</text>
</comment>